<comment type="caution">
    <text evidence="6">The sequence shown here is derived from an EMBL/GenBank/DDBJ whole genome shotgun (WGS) entry which is preliminary data.</text>
</comment>
<feature type="transmembrane region" description="Helical" evidence="5">
    <location>
        <begin position="152"/>
        <end position="172"/>
    </location>
</feature>
<dbReference type="EMBL" id="JAUEDM010000005">
    <property type="protein sequence ID" value="KAK3316072.1"/>
    <property type="molecule type" value="Genomic_DNA"/>
</dbReference>
<evidence type="ECO:0000256" key="1">
    <source>
        <dbReference type="ARBA" id="ARBA00004141"/>
    </source>
</evidence>
<dbReference type="PANTHER" id="PTHR23501:SF59">
    <property type="entry name" value="MAJOR FACILITATOR SUPERFAMILY (MFS) PROFILE DOMAIN-CONTAINING PROTEIN-RELATED"/>
    <property type="match status" value="1"/>
</dbReference>
<dbReference type="Proteomes" id="UP001283341">
    <property type="component" value="Unassembled WGS sequence"/>
</dbReference>
<dbReference type="InterPro" id="IPR011701">
    <property type="entry name" value="MFS"/>
</dbReference>
<name>A0AAE0I053_9PEZI</name>
<keyword evidence="7" id="KW-1185">Reference proteome</keyword>
<dbReference type="Pfam" id="PF07690">
    <property type="entry name" value="MFS_1"/>
    <property type="match status" value="1"/>
</dbReference>
<dbReference type="GO" id="GO:0005886">
    <property type="term" value="C:plasma membrane"/>
    <property type="evidence" value="ECO:0007669"/>
    <property type="project" value="TreeGrafter"/>
</dbReference>
<evidence type="ECO:0000256" key="5">
    <source>
        <dbReference type="SAM" id="Phobius"/>
    </source>
</evidence>
<keyword evidence="4 5" id="KW-0472">Membrane</keyword>
<gene>
    <name evidence="6" type="ORF">B0H66DRAFT_592315</name>
</gene>
<dbReference type="GO" id="GO:0022857">
    <property type="term" value="F:transmembrane transporter activity"/>
    <property type="evidence" value="ECO:0007669"/>
    <property type="project" value="InterPro"/>
</dbReference>
<dbReference type="InterPro" id="IPR036259">
    <property type="entry name" value="MFS_trans_sf"/>
</dbReference>
<evidence type="ECO:0008006" key="8">
    <source>
        <dbReference type="Google" id="ProtNLM"/>
    </source>
</evidence>
<dbReference type="Gene3D" id="1.20.1250.20">
    <property type="entry name" value="MFS general substrate transporter like domains"/>
    <property type="match status" value="1"/>
</dbReference>
<feature type="transmembrane region" description="Helical" evidence="5">
    <location>
        <begin position="335"/>
        <end position="362"/>
    </location>
</feature>
<dbReference type="PANTHER" id="PTHR23501">
    <property type="entry name" value="MAJOR FACILITATOR SUPERFAMILY"/>
    <property type="match status" value="1"/>
</dbReference>
<reference evidence="6" key="1">
    <citation type="journal article" date="2023" name="Mol. Phylogenet. Evol.">
        <title>Genome-scale phylogeny and comparative genomics of the fungal order Sordariales.</title>
        <authorList>
            <person name="Hensen N."/>
            <person name="Bonometti L."/>
            <person name="Westerberg I."/>
            <person name="Brannstrom I.O."/>
            <person name="Guillou S."/>
            <person name="Cros-Aarteil S."/>
            <person name="Calhoun S."/>
            <person name="Haridas S."/>
            <person name="Kuo A."/>
            <person name="Mondo S."/>
            <person name="Pangilinan J."/>
            <person name="Riley R."/>
            <person name="LaButti K."/>
            <person name="Andreopoulos B."/>
            <person name="Lipzen A."/>
            <person name="Chen C."/>
            <person name="Yan M."/>
            <person name="Daum C."/>
            <person name="Ng V."/>
            <person name="Clum A."/>
            <person name="Steindorff A."/>
            <person name="Ohm R.A."/>
            <person name="Martin F."/>
            <person name="Silar P."/>
            <person name="Natvig D.O."/>
            <person name="Lalanne C."/>
            <person name="Gautier V."/>
            <person name="Ament-Velasquez S.L."/>
            <person name="Kruys A."/>
            <person name="Hutchinson M.I."/>
            <person name="Powell A.J."/>
            <person name="Barry K."/>
            <person name="Miller A.N."/>
            <person name="Grigoriev I.V."/>
            <person name="Debuchy R."/>
            <person name="Gladieux P."/>
            <person name="Hiltunen Thoren M."/>
            <person name="Johannesson H."/>
        </authorList>
    </citation>
    <scope>NUCLEOTIDE SEQUENCE</scope>
    <source>
        <strain evidence="6">CBS 118394</strain>
    </source>
</reference>
<reference evidence="6" key="2">
    <citation type="submission" date="2023-06" db="EMBL/GenBank/DDBJ databases">
        <authorList>
            <consortium name="Lawrence Berkeley National Laboratory"/>
            <person name="Haridas S."/>
            <person name="Hensen N."/>
            <person name="Bonometti L."/>
            <person name="Westerberg I."/>
            <person name="Brannstrom I.O."/>
            <person name="Guillou S."/>
            <person name="Cros-Aarteil S."/>
            <person name="Calhoun S."/>
            <person name="Kuo A."/>
            <person name="Mondo S."/>
            <person name="Pangilinan J."/>
            <person name="Riley R."/>
            <person name="Labutti K."/>
            <person name="Andreopoulos B."/>
            <person name="Lipzen A."/>
            <person name="Chen C."/>
            <person name="Yanf M."/>
            <person name="Daum C."/>
            <person name="Ng V."/>
            <person name="Clum A."/>
            <person name="Steindorff A."/>
            <person name="Ohm R."/>
            <person name="Martin F."/>
            <person name="Silar P."/>
            <person name="Natvig D."/>
            <person name="Lalanne C."/>
            <person name="Gautier V."/>
            <person name="Ament-Velasquez S.L."/>
            <person name="Kruys A."/>
            <person name="Hutchinson M.I."/>
            <person name="Powell A.J."/>
            <person name="Barry K."/>
            <person name="Miller A.N."/>
            <person name="Grigoriev I.V."/>
            <person name="Debuchy R."/>
            <person name="Gladieux P."/>
            <person name="Thoren M.H."/>
            <person name="Johannesson H."/>
        </authorList>
    </citation>
    <scope>NUCLEOTIDE SEQUENCE</scope>
    <source>
        <strain evidence="6">CBS 118394</strain>
    </source>
</reference>
<comment type="subcellular location">
    <subcellularLocation>
        <location evidence="1">Membrane</location>
        <topology evidence="1">Multi-pass membrane protein</topology>
    </subcellularLocation>
</comment>
<accession>A0AAE0I053</accession>
<feature type="transmembrane region" description="Helical" evidence="5">
    <location>
        <begin position="311"/>
        <end position="329"/>
    </location>
</feature>
<feature type="transmembrane region" description="Helical" evidence="5">
    <location>
        <begin position="192"/>
        <end position="214"/>
    </location>
</feature>
<proteinExistence type="predicted"/>
<dbReference type="SUPFAM" id="SSF103473">
    <property type="entry name" value="MFS general substrate transporter"/>
    <property type="match status" value="2"/>
</dbReference>
<keyword evidence="2 5" id="KW-0812">Transmembrane</keyword>
<sequence>MATYSMQSGVDVTNPNSSQEKLRARWIYGFMLIMHFMLAIDTTWVAVALLTIAKEMDASKSAVFSLGTVFSLSATVFQQPIAEISHAVGRSRIHHGRNCEEHNYPPRWAGDAGFASGGSVLAAIVLTDLLELKDRVTWLSVQNGVQASTSRWLFWINLPPMFISAVGLGILLNFDQPDDGVRSSLKRVDWLGILIFMPSITAVLFPFTTAGILFPWASAMAITPLAGGPDAPLFRKRLFDRPVTSSALVGLGVFGVDVNMIFYYLVVFWSGVRGFDETITGVCLLPETLAIPIAAILCGFAMRKWKRIRTVMLFGWPLTCLSIGLMWFLDTETPLAALLFINVLVGLGAGTVISALNVALLVSTRREDSGHIMAWGYSSSLPACA</sequence>
<feature type="transmembrane region" description="Helical" evidence="5">
    <location>
        <begin position="26"/>
        <end position="50"/>
    </location>
</feature>
<feature type="transmembrane region" description="Helical" evidence="5">
    <location>
        <begin position="278"/>
        <end position="299"/>
    </location>
</feature>
<evidence type="ECO:0000256" key="2">
    <source>
        <dbReference type="ARBA" id="ARBA00022692"/>
    </source>
</evidence>
<feature type="transmembrane region" description="Helical" evidence="5">
    <location>
        <begin position="243"/>
        <end position="266"/>
    </location>
</feature>
<organism evidence="6 7">
    <name type="scientific">Apodospora peruviana</name>
    <dbReference type="NCBI Taxonomy" id="516989"/>
    <lineage>
        <taxon>Eukaryota</taxon>
        <taxon>Fungi</taxon>
        <taxon>Dikarya</taxon>
        <taxon>Ascomycota</taxon>
        <taxon>Pezizomycotina</taxon>
        <taxon>Sordariomycetes</taxon>
        <taxon>Sordariomycetidae</taxon>
        <taxon>Sordariales</taxon>
        <taxon>Lasiosphaeriaceae</taxon>
        <taxon>Apodospora</taxon>
    </lineage>
</organism>
<keyword evidence="3 5" id="KW-1133">Transmembrane helix</keyword>
<evidence type="ECO:0000256" key="3">
    <source>
        <dbReference type="ARBA" id="ARBA00022989"/>
    </source>
</evidence>
<evidence type="ECO:0000256" key="4">
    <source>
        <dbReference type="ARBA" id="ARBA00023136"/>
    </source>
</evidence>
<evidence type="ECO:0000313" key="7">
    <source>
        <dbReference type="Proteomes" id="UP001283341"/>
    </source>
</evidence>
<evidence type="ECO:0000313" key="6">
    <source>
        <dbReference type="EMBL" id="KAK3316072.1"/>
    </source>
</evidence>
<protein>
    <recommendedName>
        <fullName evidence="8">MFS transporter</fullName>
    </recommendedName>
</protein>
<dbReference type="AlphaFoldDB" id="A0AAE0I053"/>